<evidence type="ECO:0000313" key="2">
    <source>
        <dbReference type="EMBL" id="UUC47036.1"/>
    </source>
</evidence>
<keyword evidence="3" id="KW-1185">Reference proteome</keyword>
<gene>
    <name evidence="2" type="ORF">NOX80_07495</name>
</gene>
<dbReference type="Gene3D" id="3.90.550.10">
    <property type="entry name" value="Spore Coat Polysaccharide Biosynthesis Protein SpsA, Chain A"/>
    <property type="match status" value="1"/>
</dbReference>
<dbReference type="CDD" id="cd00761">
    <property type="entry name" value="Glyco_tranf_GTA_type"/>
    <property type="match status" value="1"/>
</dbReference>
<dbReference type="SUPFAM" id="SSF53448">
    <property type="entry name" value="Nucleotide-diphospho-sugar transferases"/>
    <property type="match status" value="1"/>
</dbReference>
<accession>A0ABY5IX86</accession>
<feature type="domain" description="Glycosyltransferase 2-like" evidence="1">
    <location>
        <begin position="4"/>
        <end position="109"/>
    </location>
</feature>
<proteinExistence type="predicted"/>
<dbReference type="InterPro" id="IPR001173">
    <property type="entry name" value="Glyco_trans_2-like"/>
</dbReference>
<name>A0ABY5IX86_9FLAO</name>
<dbReference type="Pfam" id="PF00535">
    <property type="entry name" value="Glycos_transf_2"/>
    <property type="match status" value="1"/>
</dbReference>
<evidence type="ECO:0000259" key="1">
    <source>
        <dbReference type="Pfam" id="PF00535"/>
    </source>
</evidence>
<sequence>MLAIVIPYYKIAFFDQTLLSLANQTDKRFKVYIGDDASPDDPSELLSRFEDRVPFYYHRFATNKGGSSLVEQWNRCVGLTAGEEWIMILGDDDMLSENVVANWYRDFEAFEGKSNVVRFASQLIYEQNKTFSKVFTHPVWEKASDACYRKMKGKTRSSLSEYIFTKEVYTKYGFYNYPLAWYSDDRAWVEFTEEKAIYAINDSVVLVRISEENISGQTNNKAEKTEAWNQYAKGFLLKNLWRFKKQQRFRLLLEYEMAAKEKGKMTKAEWFSLIALYIKEMRFLPFVKVIRRFVLDL</sequence>
<organism evidence="2 3">
    <name type="scientific">Flavobacterium cerinum</name>
    <dbReference type="NCBI Taxonomy" id="2502784"/>
    <lineage>
        <taxon>Bacteria</taxon>
        <taxon>Pseudomonadati</taxon>
        <taxon>Bacteroidota</taxon>
        <taxon>Flavobacteriia</taxon>
        <taxon>Flavobacteriales</taxon>
        <taxon>Flavobacteriaceae</taxon>
        <taxon>Flavobacterium</taxon>
    </lineage>
</organism>
<evidence type="ECO:0000313" key="3">
    <source>
        <dbReference type="Proteomes" id="UP001059844"/>
    </source>
</evidence>
<dbReference type="PANTHER" id="PTHR22916:SF3">
    <property type="entry name" value="UDP-GLCNAC:BETAGAL BETA-1,3-N-ACETYLGLUCOSAMINYLTRANSFERASE-LIKE PROTEIN 1"/>
    <property type="match status" value="1"/>
</dbReference>
<dbReference type="PANTHER" id="PTHR22916">
    <property type="entry name" value="GLYCOSYLTRANSFERASE"/>
    <property type="match status" value="1"/>
</dbReference>
<dbReference type="Proteomes" id="UP001059844">
    <property type="component" value="Chromosome"/>
</dbReference>
<dbReference type="EMBL" id="CP101751">
    <property type="protein sequence ID" value="UUC47036.1"/>
    <property type="molecule type" value="Genomic_DNA"/>
</dbReference>
<dbReference type="RefSeq" id="WP_256552671.1">
    <property type="nucleotide sequence ID" value="NZ_CP101751.1"/>
</dbReference>
<dbReference type="InterPro" id="IPR029044">
    <property type="entry name" value="Nucleotide-diphossugar_trans"/>
</dbReference>
<protein>
    <submittedName>
        <fullName evidence="2">Glycosyltransferase family 2 protein</fullName>
    </submittedName>
</protein>
<reference evidence="2" key="1">
    <citation type="submission" date="2022-07" db="EMBL/GenBank/DDBJ databases">
        <title>Isolation, identification, and degradation of a PFOSA degrading strain from sewage treatment plant.</title>
        <authorList>
            <person name="Zhang L."/>
            <person name="Huo Y."/>
        </authorList>
    </citation>
    <scope>NUCLEOTIDE SEQUENCE</scope>
    <source>
        <strain evidence="2">C1</strain>
    </source>
</reference>